<sequence>MRKRFLLPVLSALTLTLAACATPPNPNLEKARNDYAALESQPQATQLAALETKDAGTWLTKTDKAYKDGENERTVDQLAYLTQQRIQTAMQTIKLRMAEAELKKVDAQRGETRLNTRTEQLQQLQKAIK</sequence>
<feature type="signal peptide" evidence="1">
    <location>
        <begin position="1"/>
        <end position="21"/>
    </location>
</feature>
<evidence type="ECO:0000313" key="4">
    <source>
        <dbReference type="Proteomes" id="UP000064137"/>
    </source>
</evidence>
<feature type="domain" description="DUF4398" evidence="2">
    <location>
        <begin position="27"/>
        <end position="104"/>
    </location>
</feature>
<protein>
    <recommendedName>
        <fullName evidence="2">DUF4398 domain-containing protein</fullName>
    </recommendedName>
</protein>
<accession>A0A0U4WV20</accession>
<dbReference type="KEGG" id="por:APT59_18500"/>
<reference evidence="3 4" key="1">
    <citation type="submission" date="2016-01" db="EMBL/GenBank/DDBJ databases">
        <title>Annotation of Pseudomonas oryzihabitans USDA-ARS-USMARC-56511.</title>
        <authorList>
            <person name="Harhay G.P."/>
            <person name="Harhay D.M."/>
            <person name="Smith T.P.L."/>
            <person name="Bono J.L."/>
            <person name="Heaton M.P."/>
            <person name="Clawson M.L."/>
            <person name="Chitko-Mckown C.G."/>
            <person name="Capik S.F."/>
            <person name="DeDonder K.D."/>
            <person name="Apley M.D."/>
            <person name="Lubbers B.V."/>
            <person name="White B.J."/>
            <person name="Larson R.L."/>
        </authorList>
    </citation>
    <scope>NUCLEOTIDE SEQUENCE [LARGE SCALE GENOMIC DNA]</scope>
    <source>
        <strain evidence="3 4">USDA-ARS-USMARC-56511</strain>
    </source>
</reference>
<evidence type="ECO:0000313" key="3">
    <source>
        <dbReference type="EMBL" id="ALZ86093.1"/>
    </source>
</evidence>
<evidence type="ECO:0000256" key="1">
    <source>
        <dbReference type="SAM" id="SignalP"/>
    </source>
</evidence>
<dbReference type="OrthoDB" id="7021507at2"/>
<keyword evidence="1" id="KW-0732">Signal</keyword>
<organism evidence="3 4">
    <name type="scientific">Pseudomonas oryzihabitans</name>
    <dbReference type="NCBI Taxonomy" id="47885"/>
    <lineage>
        <taxon>Bacteria</taxon>
        <taxon>Pseudomonadati</taxon>
        <taxon>Pseudomonadota</taxon>
        <taxon>Gammaproteobacteria</taxon>
        <taxon>Pseudomonadales</taxon>
        <taxon>Pseudomonadaceae</taxon>
        <taxon>Pseudomonas</taxon>
    </lineage>
</organism>
<dbReference type="InterPro" id="IPR025511">
    <property type="entry name" value="DUF4398"/>
</dbReference>
<evidence type="ECO:0000259" key="2">
    <source>
        <dbReference type="Pfam" id="PF14346"/>
    </source>
</evidence>
<dbReference type="Proteomes" id="UP000064137">
    <property type="component" value="Chromosome"/>
</dbReference>
<dbReference type="PROSITE" id="PS51257">
    <property type="entry name" value="PROKAR_LIPOPROTEIN"/>
    <property type="match status" value="1"/>
</dbReference>
<dbReference type="Pfam" id="PF14346">
    <property type="entry name" value="DUF4398"/>
    <property type="match status" value="1"/>
</dbReference>
<dbReference type="EMBL" id="CP013987">
    <property type="protein sequence ID" value="ALZ86093.1"/>
    <property type="molecule type" value="Genomic_DNA"/>
</dbReference>
<feature type="chain" id="PRO_5006853600" description="DUF4398 domain-containing protein" evidence="1">
    <location>
        <begin position="22"/>
        <end position="129"/>
    </location>
</feature>
<dbReference type="AlphaFoldDB" id="A0A0U4WV20"/>
<name>A0A0U4WV20_9PSED</name>
<gene>
    <name evidence="3" type="ORF">APT59_18500</name>
</gene>
<proteinExistence type="predicted"/>